<accession>A0A915CT34</accession>
<organism evidence="1 2">
    <name type="scientific">Ditylenchus dipsaci</name>
    <dbReference type="NCBI Taxonomy" id="166011"/>
    <lineage>
        <taxon>Eukaryota</taxon>
        <taxon>Metazoa</taxon>
        <taxon>Ecdysozoa</taxon>
        <taxon>Nematoda</taxon>
        <taxon>Chromadorea</taxon>
        <taxon>Rhabditida</taxon>
        <taxon>Tylenchina</taxon>
        <taxon>Tylenchomorpha</taxon>
        <taxon>Sphaerularioidea</taxon>
        <taxon>Anguinidae</taxon>
        <taxon>Anguininae</taxon>
        <taxon>Ditylenchus</taxon>
    </lineage>
</organism>
<name>A0A915CT34_9BILA</name>
<dbReference type="Proteomes" id="UP000887574">
    <property type="component" value="Unplaced"/>
</dbReference>
<dbReference type="WBParaSite" id="jg11841">
    <property type="protein sequence ID" value="jg11841"/>
    <property type="gene ID" value="jg11841"/>
</dbReference>
<evidence type="ECO:0000313" key="2">
    <source>
        <dbReference type="WBParaSite" id="jg11841"/>
    </source>
</evidence>
<proteinExistence type="predicted"/>
<sequence length="108" mass="12025">MYSSGTVSHSRTNDAFKAGIECSITPHSLKDVLLHNLSCFSWIIGVPALCRRCFSRFNGFCTARQLFGYSIAHSRMNPPPTPVPSVNIHDLKLSWRAITLVDSAFQLI</sequence>
<keyword evidence="1" id="KW-1185">Reference proteome</keyword>
<reference evidence="2" key="1">
    <citation type="submission" date="2022-11" db="UniProtKB">
        <authorList>
            <consortium name="WormBaseParasite"/>
        </authorList>
    </citation>
    <scope>IDENTIFICATION</scope>
</reference>
<evidence type="ECO:0000313" key="1">
    <source>
        <dbReference type="Proteomes" id="UP000887574"/>
    </source>
</evidence>
<protein>
    <submittedName>
        <fullName evidence="2">Uncharacterized protein</fullName>
    </submittedName>
</protein>
<dbReference type="AlphaFoldDB" id="A0A915CT34"/>